<dbReference type="InterPro" id="IPR013078">
    <property type="entry name" value="His_Pase_superF_clade-1"/>
</dbReference>
<dbReference type="PANTHER" id="PTHR48100">
    <property type="entry name" value="BROAD-SPECIFICITY PHOSPHATASE YOR283W-RELATED"/>
    <property type="match status" value="1"/>
</dbReference>
<evidence type="ECO:0000313" key="2">
    <source>
        <dbReference type="Proteomes" id="UP001595699"/>
    </source>
</evidence>
<dbReference type="SMART" id="SM00855">
    <property type="entry name" value="PGAM"/>
    <property type="match status" value="1"/>
</dbReference>
<dbReference type="Pfam" id="PF00300">
    <property type="entry name" value="His_Phos_1"/>
    <property type="match status" value="1"/>
</dbReference>
<dbReference type="PANTHER" id="PTHR48100:SF1">
    <property type="entry name" value="HISTIDINE PHOSPHATASE FAMILY PROTEIN-RELATED"/>
    <property type="match status" value="1"/>
</dbReference>
<dbReference type="EC" id="3.1.3.-" evidence="1"/>
<dbReference type="InterPro" id="IPR029033">
    <property type="entry name" value="His_PPase_superfam"/>
</dbReference>
<keyword evidence="2" id="KW-1185">Reference proteome</keyword>
<dbReference type="EMBL" id="JBHRZH010000055">
    <property type="protein sequence ID" value="MFC3766420.1"/>
    <property type="molecule type" value="Genomic_DNA"/>
</dbReference>
<protein>
    <submittedName>
        <fullName evidence="1">Histidine phosphatase family protein</fullName>
        <ecNumber evidence="1">3.1.3.-</ecNumber>
    </submittedName>
</protein>
<comment type="caution">
    <text evidence="1">The sequence shown here is derived from an EMBL/GenBank/DDBJ whole genome shotgun (WGS) entry which is preliminary data.</text>
</comment>
<proteinExistence type="predicted"/>
<organism evidence="1 2">
    <name type="scientific">Tenggerimyces flavus</name>
    <dbReference type="NCBI Taxonomy" id="1708749"/>
    <lineage>
        <taxon>Bacteria</taxon>
        <taxon>Bacillati</taxon>
        <taxon>Actinomycetota</taxon>
        <taxon>Actinomycetes</taxon>
        <taxon>Propionibacteriales</taxon>
        <taxon>Nocardioidaceae</taxon>
        <taxon>Tenggerimyces</taxon>
    </lineage>
</organism>
<evidence type="ECO:0000313" key="1">
    <source>
        <dbReference type="EMBL" id="MFC3766420.1"/>
    </source>
</evidence>
<sequence>MSDGAVTVFLVRHGETASHAENRYLGRTDARLTETGQLQAAELAGWSSRARLTAIVSSTLRRARETANPSATLAGLAVRLDERLVELDFGEAEGLTAAEMRAKFPQDRAAFEVDPFGNPLPGGENPVDALDRGRAALDDLVRAQPNGRVLVVTHSTFLRILVCALVGLDPSRYRDALPKVRNVSGAVVRRDAVGRWGLLAWNPPLTRTTDIWA</sequence>
<dbReference type="SUPFAM" id="SSF53254">
    <property type="entry name" value="Phosphoglycerate mutase-like"/>
    <property type="match status" value="1"/>
</dbReference>
<accession>A0ABV7YQG3</accession>
<reference evidence="2" key="1">
    <citation type="journal article" date="2019" name="Int. J. Syst. Evol. Microbiol.">
        <title>The Global Catalogue of Microorganisms (GCM) 10K type strain sequencing project: providing services to taxonomists for standard genome sequencing and annotation.</title>
        <authorList>
            <consortium name="The Broad Institute Genomics Platform"/>
            <consortium name="The Broad Institute Genome Sequencing Center for Infectious Disease"/>
            <person name="Wu L."/>
            <person name="Ma J."/>
        </authorList>
    </citation>
    <scope>NUCLEOTIDE SEQUENCE [LARGE SCALE GENOMIC DNA]</scope>
    <source>
        <strain evidence="2">CGMCC 4.7241</strain>
    </source>
</reference>
<dbReference type="GO" id="GO:0016787">
    <property type="term" value="F:hydrolase activity"/>
    <property type="evidence" value="ECO:0007669"/>
    <property type="project" value="UniProtKB-KW"/>
</dbReference>
<dbReference type="InterPro" id="IPR050275">
    <property type="entry name" value="PGM_Phosphatase"/>
</dbReference>
<dbReference type="Gene3D" id="3.40.50.1240">
    <property type="entry name" value="Phosphoglycerate mutase-like"/>
    <property type="match status" value="1"/>
</dbReference>
<dbReference type="CDD" id="cd07067">
    <property type="entry name" value="HP_PGM_like"/>
    <property type="match status" value="1"/>
</dbReference>
<dbReference type="RefSeq" id="WP_205121970.1">
    <property type="nucleotide sequence ID" value="NZ_JAFBCM010000001.1"/>
</dbReference>
<keyword evidence="1" id="KW-0378">Hydrolase</keyword>
<gene>
    <name evidence="1" type="ORF">ACFOUW_36725</name>
</gene>
<dbReference type="Proteomes" id="UP001595699">
    <property type="component" value="Unassembled WGS sequence"/>
</dbReference>
<name>A0ABV7YQG3_9ACTN</name>